<keyword evidence="1" id="KW-1133">Transmembrane helix</keyword>
<keyword evidence="1" id="KW-0472">Membrane</keyword>
<evidence type="ECO:0000256" key="1">
    <source>
        <dbReference type="SAM" id="Phobius"/>
    </source>
</evidence>
<name>A0ABV7QM10_9PSEU</name>
<keyword evidence="1" id="KW-0812">Transmembrane</keyword>
<reference evidence="4" key="1">
    <citation type="journal article" date="2019" name="Int. J. Syst. Evol. Microbiol.">
        <title>The Global Catalogue of Microorganisms (GCM) 10K type strain sequencing project: providing services to taxonomists for standard genome sequencing and annotation.</title>
        <authorList>
            <consortium name="The Broad Institute Genomics Platform"/>
            <consortium name="The Broad Institute Genome Sequencing Center for Infectious Disease"/>
            <person name="Wu L."/>
            <person name="Ma J."/>
        </authorList>
    </citation>
    <scope>NUCLEOTIDE SEQUENCE [LARGE SCALE GENOMIC DNA]</scope>
    <source>
        <strain evidence="4">CGMCC 4.7682</strain>
    </source>
</reference>
<evidence type="ECO:0000313" key="4">
    <source>
        <dbReference type="Proteomes" id="UP001595764"/>
    </source>
</evidence>
<dbReference type="InterPro" id="IPR032708">
    <property type="entry name" value="McjB_C"/>
</dbReference>
<dbReference type="Proteomes" id="UP001595764">
    <property type="component" value="Unassembled WGS sequence"/>
</dbReference>
<accession>A0ABV7QM10</accession>
<dbReference type="RefSeq" id="WP_377869256.1">
    <property type="nucleotide sequence ID" value="NZ_JBHMAY010000011.1"/>
</dbReference>
<proteinExistence type="predicted"/>
<comment type="caution">
    <text evidence="3">The sequence shown here is derived from an EMBL/GenBank/DDBJ whole genome shotgun (WGS) entry which is preliminary data.</text>
</comment>
<keyword evidence="4" id="KW-1185">Reference proteome</keyword>
<feature type="domain" description="Microcin J25-processing protein McjB C-terminal" evidence="2">
    <location>
        <begin position="22"/>
        <end position="133"/>
    </location>
</feature>
<dbReference type="Pfam" id="PF13471">
    <property type="entry name" value="Transglut_core3"/>
    <property type="match status" value="1"/>
</dbReference>
<evidence type="ECO:0000259" key="2">
    <source>
        <dbReference type="Pfam" id="PF13471"/>
    </source>
</evidence>
<protein>
    <submittedName>
        <fullName evidence="3">Lasso peptide biosynthesis B2 protein</fullName>
    </submittedName>
</protein>
<evidence type="ECO:0000313" key="3">
    <source>
        <dbReference type="EMBL" id="MFC3513892.1"/>
    </source>
</evidence>
<dbReference type="NCBIfam" id="NF033537">
    <property type="entry name" value="lasso_biosyn_B2"/>
    <property type="match status" value="1"/>
</dbReference>
<dbReference type="InterPro" id="IPR053521">
    <property type="entry name" value="McjB-like"/>
</dbReference>
<dbReference type="EMBL" id="JBHRWI010000030">
    <property type="protein sequence ID" value="MFC3513892.1"/>
    <property type="molecule type" value="Genomic_DNA"/>
</dbReference>
<organism evidence="3 4">
    <name type="scientific">Amycolatopsis halotolerans</name>
    <dbReference type="NCBI Taxonomy" id="330083"/>
    <lineage>
        <taxon>Bacteria</taxon>
        <taxon>Bacillati</taxon>
        <taxon>Actinomycetota</taxon>
        <taxon>Actinomycetes</taxon>
        <taxon>Pseudonocardiales</taxon>
        <taxon>Pseudonocardiaceae</taxon>
        <taxon>Amycolatopsis</taxon>
    </lineage>
</organism>
<feature type="transmembrane region" description="Helical" evidence="1">
    <location>
        <begin position="19"/>
        <end position="36"/>
    </location>
</feature>
<sequence length="144" mass="15732">MSQPSVVPRRIRLPLHRKLLPLLTVGVATVLIWLSPKHLCAILEFARRGARPATFDQARDARRAVVAISLRCAGDGCLLRSVATALLCRAHGAWPTWRTGVRTQPFSAHAWIEADGQVVDEIHPAGYFAPLLTVAPLTGEDKAE</sequence>
<gene>
    <name evidence="3" type="ORF">ACFORO_27250</name>
</gene>